<dbReference type="PANTHER" id="PTHR11777:SF9">
    <property type="entry name" value="ALANINE--TRNA LIGASE, CYTOPLASMIC"/>
    <property type="match status" value="1"/>
</dbReference>
<dbReference type="NCBIfam" id="TIGR00344">
    <property type="entry name" value="alaS"/>
    <property type="match status" value="1"/>
</dbReference>
<dbReference type="GO" id="GO:0070143">
    <property type="term" value="P:mitochondrial alanyl-tRNA aminoacylation"/>
    <property type="evidence" value="ECO:0007669"/>
    <property type="project" value="UniProtKB-UniRule"/>
</dbReference>
<keyword evidence="3 12" id="KW-0436">Ligase</keyword>
<dbReference type="Gene3D" id="3.30.930.10">
    <property type="entry name" value="Bira Bifunctional Protein, Domain 2"/>
    <property type="match status" value="1"/>
</dbReference>
<dbReference type="InterPro" id="IPR018162">
    <property type="entry name" value="Ala-tRNA-ligase_IIc_anticod-bd"/>
</dbReference>
<dbReference type="Gene3D" id="3.30.980.10">
    <property type="entry name" value="Threonyl-trna Synthetase, Chain A, domain 2"/>
    <property type="match status" value="1"/>
</dbReference>
<keyword evidence="2 12" id="KW-0820">tRNA-binding</keyword>
<evidence type="ECO:0000256" key="6">
    <source>
        <dbReference type="ARBA" id="ARBA00022833"/>
    </source>
</evidence>
<evidence type="ECO:0000256" key="4">
    <source>
        <dbReference type="ARBA" id="ARBA00022723"/>
    </source>
</evidence>
<keyword evidence="5 12" id="KW-0547">Nucleotide-binding</keyword>
<evidence type="ECO:0000256" key="3">
    <source>
        <dbReference type="ARBA" id="ARBA00022598"/>
    </source>
</evidence>
<feature type="binding site" evidence="12">
    <location>
        <position position="653"/>
    </location>
    <ligand>
        <name>Zn(2+)</name>
        <dbReference type="ChEBI" id="CHEBI:29105"/>
    </ligand>
</feature>
<dbReference type="InterPro" id="IPR012947">
    <property type="entry name" value="tRNA_SAD"/>
</dbReference>
<dbReference type="SUPFAM" id="SSF50447">
    <property type="entry name" value="Translation proteins"/>
    <property type="match status" value="1"/>
</dbReference>
<dbReference type="GO" id="GO:0004813">
    <property type="term" value="F:alanine-tRNA ligase activity"/>
    <property type="evidence" value="ECO:0007669"/>
    <property type="project" value="UniProtKB-UniRule"/>
</dbReference>
<comment type="subunit">
    <text evidence="12">Monomer.</text>
</comment>
<accession>A0AAD9PPB7</accession>
<dbReference type="SUPFAM" id="SSF55681">
    <property type="entry name" value="Class II aaRS and biotin synthetases"/>
    <property type="match status" value="1"/>
</dbReference>
<comment type="subcellular location">
    <subcellularLocation>
        <location evidence="12">Mitochondrion</location>
    </subcellularLocation>
    <subcellularLocation>
        <location evidence="12">Cytoplasm</location>
    </subcellularLocation>
</comment>
<evidence type="ECO:0000256" key="7">
    <source>
        <dbReference type="ARBA" id="ARBA00022840"/>
    </source>
</evidence>
<dbReference type="InterPro" id="IPR050058">
    <property type="entry name" value="Ala-tRNA_ligase"/>
</dbReference>
<sequence>MKSEGVIEMHVAIAAYSGWFKRNGFNNFAFTNMEDSTTPKHQFNPLGFEKNSSAWVRSEFITFFENKGHVFWASSPVLPHNDPTLLFANAGMNQFKDIIVGKADSSTPYGRLKRACNTQKCIRAGGKHNDLDDVGRDSYHHTFFEMLGNWSFGDYFKKEAIDYAWELLTKVYQLDEKRLYVTYFGGDPKTPNCPPDEEARQYWLKYLPAERVLPFGVKDNFWEMADTGPCGPCSEIHYDHIGRLMYIYNNLGNRDAAKLVNADDPTVVELWNLVFMQYNRNANGSLEKLPKPCVDTGMGLERVCAVLKGSSSNYDSDLFMDICAFIKSLIPSLPPYGGTESPIDVAYRVVADHARCLTIAIGDGVEPSNEGRGYVLRRILRRAVRYAQEHLGGKDILHKLVDVVIKSLGTAFPEIAKNRETIKQVIHQEESLFLKTLDKGVERFKKIVADGKSNISGDDAFLLYTTFGFPLDLTQLMAREHNLTVDLEGFNQRFKEHQQLSEKRATKFDDSTQAAIAKITQDLSADVLNTVANYCNNTITDDSLKYDWSGDEKYEPLVIKAKVLAIFSTQGLVDSTRCNQVNALVLDKTSFYAESGGQIWDEGTIGQVPVVQVQKMAGMVFHFCSVNQEALHVGDEVELKVNYGMRINIACNHTGTHLLNFVLRGILGDGAYQRGSKLDAEKFTFDFASKTPLSEDTIAQVESQINSMIKQELPVVVSEINYKDAMQVPGIRAHFGETYPEKVRLVAVSKADKLDGITDSIELCGGTHVSNTRELKRFHIISEEGTAKGIRRLTCITREAAETGYLALQELKLKLSEFQKLPTYASVKDNTDTGSLFKIATENLGQLSTFRFHLQNQRLIPILEKRKLVSNLEALVNDQNSIVKLHQKRLAALAKTRATKIIDDLKSGNVSHLNYTPGPISILRIQLDDIEGDAKNLNVCVAMITRAIPNLAIVATSKGPDGTMTCRCTSPNGDDIDALQGANEAAPKGKGDIARGSKTNASWTIGGV</sequence>
<dbReference type="SMART" id="SM00863">
    <property type="entry name" value="tRNA_SAD"/>
    <property type="match status" value="1"/>
</dbReference>
<evidence type="ECO:0000256" key="5">
    <source>
        <dbReference type="ARBA" id="ARBA00022741"/>
    </source>
</evidence>
<keyword evidence="10 12" id="KW-0030">Aminoacyl-tRNA synthetase</keyword>
<dbReference type="HAMAP" id="MF_00036_B">
    <property type="entry name" value="Ala_tRNA_synth_B"/>
    <property type="match status" value="1"/>
</dbReference>
<comment type="catalytic activity">
    <reaction evidence="11 12">
        <text>tRNA(Ala) + L-alanine + ATP = L-alanyl-tRNA(Ala) + AMP + diphosphate</text>
        <dbReference type="Rhea" id="RHEA:12540"/>
        <dbReference type="Rhea" id="RHEA-COMP:9657"/>
        <dbReference type="Rhea" id="RHEA-COMP:9923"/>
        <dbReference type="ChEBI" id="CHEBI:30616"/>
        <dbReference type="ChEBI" id="CHEBI:33019"/>
        <dbReference type="ChEBI" id="CHEBI:57972"/>
        <dbReference type="ChEBI" id="CHEBI:78442"/>
        <dbReference type="ChEBI" id="CHEBI:78497"/>
        <dbReference type="ChEBI" id="CHEBI:456215"/>
        <dbReference type="EC" id="6.1.1.7"/>
    </reaction>
</comment>
<comment type="caution">
    <text evidence="14">The sequence shown here is derived from an EMBL/GenBank/DDBJ whole genome shotgun (WGS) entry which is preliminary data.</text>
</comment>
<dbReference type="FunFam" id="3.30.980.10:FF:000004">
    <property type="entry name" value="Alanine--tRNA ligase, cytoplasmic"/>
    <property type="match status" value="1"/>
</dbReference>
<dbReference type="PROSITE" id="PS50860">
    <property type="entry name" value="AA_TRNA_LIGASE_II_ALA"/>
    <property type="match status" value="1"/>
</dbReference>
<evidence type="ECO:0000313" key="14">
    <source>
        <dbReference type="EMBL" id="KAK2198073.1"/>
    </source>
</evidence>
<dbReference type="EC" id="6.1.1.7" evidence="12"/>
<feature type="binding site" evidence="12">
    <location>
        <position position="764"/>
    </location>
    <ligand>
        <name>Zn(2+)</name>
        <dbReference type="ChEBI" id="CHEBI:29105"/>
    </ligand>
</feature>
<dbReference type="Proteomes" id="UP001214638">
    <property type="component" value="Unassembled WGS sequence"/>
</dbReference>
<dbReference type="RefSeq" id="XP_067804915.1">
    <property type="nucleotide sequence ID" value="XM_067946124.1"/>
</dbReference>
<comment type="similarity">
    <text evidence="1">Belongs to the class-II aminoacyl-tRNA synthetase family. Alax-L subfamily.</text>
</comment>
<dbReference type="PRINTS" id="PR00980">
    <property type="entry name" value="TRNASYNTHALA"/>
</dbReference>
<dbReference type="Pfam" id="PF07973">
    <property type="entry name" value="tRNA_SAD"/>
    <property type="match status" value="1"/>
</dbReference>
<feature type="domain" description="Alanyl-transfer RNA synthetases family profile" evidence="13">
    <location>
        <begin position="51"/>
        <end position="801"/>
    </location>
</feature>
<organism evidence="14 15">
    <name type="scientific">Babesia duncani</name>
    <dbReference type="NCBI Taxonomy" id="323732"/>
    <lineage>
        <taxon>Eukaryota</taxon>
        <taxon>Sar</taxon>
        <taxon>Alveolata</taxon>
        <taxon>Apicomplexa</taxon>
        <taxon>Aconoidasida</taxon>
        <taxon>Piroplasmida</taxon>
        <taxon>Babesiidae</taxon>
        <taxon>Babesia</taxon>
    </lineage>
</organism>
<evidence type="ECO:0000313" key="15">
    <source>
        <dbReference type="Proteomes" id="UP001214638"/>
    </source>
</evidence>
<dbReference type="InterPro" id="IPR002318">
    <property type="entry name" value="Ala-tRNA-lgiase_IIc"/>
</dbReference>
<protein>
    <recommendedName>
        <fullName evidence="12">Alanine--tRNA ligase</fullName>
        <ecNumber evidence="12">6.1.1.7</ecNumber>
    </recommendedName>
    <alternativeName>
        <fullName evidence="12">Alanyl-tRNA synthetase</fullName>
        <shortName evidence="12">AlaRS</shortName>
    </alternativeName>
</protein>
<evidence type="ECO:0000256" key="9">
    <source>
        <dbReference type="ARBA" id="ARBA00022917"/>
    </source>
</evidence>
<feature type="binding site" evidence="12">
    <location>
        <position position="657"/>
    </location>
    <ligand>
        <name>Zn(2+)</name>
        <dbReference type="ChEBI" id="CHEBI:29105"/>
    </ligand>
</feature>
<dbReference type="SUPFAM" id="SSF55186">
    <property type="entry name" value="ThrRS/AlaRS common domain"/>
    <property type="match status" value="1"/>
</dbReference>
<reference evidence="14" key="1">
    <citation type="journal article" date="2023" name="Nat. Microbiol.">
        <title>Babesia duncani multi-omics identifies virulence factors and drug targets.</title>
        <authorList>
            <person name="Singh P."/>
            <person name="Lonardi S."/>
            <person name="Liang Q."/>
            <person name="Vydyam P."/>
            <person name="Khabirova E."/>
            <person name="Fang T."/>
            <person name="Gihaz S."/>
            <person name="Thekkiniath J."/>
            <person name="Munshi M."/>
            <person name="Abel S."/>
            <person name="Ciampossin L."/>
            <person name="Batugedara G."/>
            <person name="Gupta M."/>
            <person name="Lu X.M."/>
            <person name="Lenz T."/>
            <person name="Chakravarty S."/>
            <person name="Cornillot E."/>
            <person name="Hu Y."/>
            <person name="Ma W."/>
            <person name="Gonzalez L.M."/>
            <person name="Sanchez S."/>
            <person name="Estrada K."/>
            <person name="Sanchez-Flores A."/>
            <person name="Montero E."/>
            <person name="Harb O.S."/>
            <person name="Le Roch K.G."/>
            <person name="Mamoun C.B."/>
        </authorList>
    </citation>
    <scope>NUCLEOTIDE SEQUENCE</scope>
    <source>
        <strain evidence="14">WA1</strain>
    </source>
</reference>
<comment type="cofactor">
    <cofactor evidence="12">
        <name>Zn(2+)</name>
        <dbReference type="ChEBI" id="CHEBI:29105"/>
    </cofactor>
    <text evidence="12">Binds 1 zinc ion per subunit.</text>
</comment>
<dbReference type="GO" id="GO:0005739">
    <property type="term" value="C:mitochondrion"/>
    <property type="evidence" value="ECO:0007669"/>
    <property type="project" value="UniProtKB-SubCell"/>
</dbReference>
<evidence type="ECO:0000256" key="2">
    <source>
        <dbReference type="ARBA" id="ARBA00022555"/>
    </source>
</evidence>
<gene>
    <name evidence="14" type="ORF">BdWA1_001078</name>
</gene>
<keyword evidence="6 12" id="KW-0862">Zinc</keyword>
<dbReference type="InterPro" id="IPR018163">
    <property type="entry name" value="Thr/Ala-tRNA-synth_IIc_edit"/>
</dbReference>
<dbReference type="GeneID" id="94335376"/>
<keyword evidence="9 12" id="KW-0648">Protein biosynthesis</keyword>
<evidence type="ECO:0000256" key="1">
    <source>
        <dbReference type="ARBA" id="ARBA00008429"/>
    </source>
</evidence>
<dbReference type="InterPro" id="IPR045864">
    <property type="entry name" value="aa-tRNA-synth_II/BPL/LPL"/>
</dbReference>
<comment type="function">
    <text evidence="12">Catalyzes the attachment of alanine to tRNA(Ala) in a two-step reaction: alanine is first activated by ATP to form Ala-AMP and then transferred to the acceptor end of tRNA(Ala). Also edits incorrectly charged tRNA(Ala) via its editing domain.</text>
</comment>
<dbReference type="Gene3D" id="2.40.30.130">
    <property type="match status" value="1"/>
</dbReference>
<dbReference type="InterPro" id="IPR023033">
    <property type="entry name" value="Ala_tRNA_ligase_euk/bac"/>
</dbReference>
<evidence type="ECO:0000256" key="8">
    <source>
        <dbReference type="ARBA" id="ARBA00022884"/>
    </source>
</evidence>
<comment type="domain">
    <text evidence="12">Consists of three domains; the N-terminal catalytic domain, the editing domain and the C-terminal C-Ala domain. The editing domain removes incorrectly charged amino acids, while the C-Ala domain, along with tRNA(Ala), serves as a bridge to cooperatively bring together the editing and aminoacylation centers thus stimulating deacylation of misacylated tRNAs.</text>
</comment>
<dbReference type="InterPro" id="IPR009000">
    <property type="entry name" value="Transl_B-barrel_sf"/>
</dbReference>
<dbReference type="GO" id="GO:0002161">
    <property type="term" value="F:aminoacyl-tRNA deacylase activity"/>
    <property type="evidence" value="ECO:0007669"/>
    <property type="project" value="TreeGrafter"/>
</dbReference>
<keyword evidence="8 12" id="KW-0694">RNA-binding</keyword>
<dbReference type="KEGG" id="bdw:94335376"/>
<proteinExistence type="inferred from homology"/>
<dbReference type="SUPFAM" id="SSF101353">
    <property type="entry name" value="Putative anticodon-binding domain of alanyl-tRNA synthetase (AlaRS)"/>
    <property type="match status" value="1"/>
</dbReference>
<dbReference type="InterPro" id="IPR018164">
    <property type="entry name" value="Ala-tRNA-synth_IIc_N"/>
</dbReference>
<dbReference type="FunFam" id="3.30.930.10:FF:000011">
    <property type="entry name" value="Alanine--tRNA ligase, cytoplasmic"/>
    <property type="match status" value="1"/>
</dbReference>
<keyword evidence="4 12" id="KW-0479">Metal-binding</keyword>
<keyword evidence="7 12" id="KW-0067">ATP-binding</keyword>
<dbReference type="AlphaFoldDB" id="A0AAD9PPB7"/>
<evidence type="ECO:0000259" key="13">
    <source>
        <dbReference type="PROSITE" id="PS50860"/>
    </source>
</evidence>
<evidence type="ECO:0000256" key="11">
    <source>
        <dbReference type="ARBA" id="ARBA00048300"/>
    </source>
</evidence>
<evidence type="ECO:0000256" key="12">
    <source>
        <dbReference type="HAMAP-Rule" id="MF_03133"/>
    </source>
</evidence>
<dbReference type="GO" id="GO:0005524">
    <property type="term" value="F:ATP binding"/>
    <property type="evidence" value="ECO:0007669"/>
    <property type="project" value="UniProtKB-UniRule"/>
</dbReference>
<evidence type="ECO:0000256" key="10">
    <source>
        <dbReference type="ARBA" id="ARBA00023146"/>
    </source>
</evidence>
<dbReference type="EMBL" id="JALLKP010000001">
    <property type="protein sequence ID" value="KAK2198073.1"/>
    <property type="molecule type" value="Genomic_DNA"/>
</dbReference>
<name>A0AAD9PPB7_9APIC</name>
<dbReference type="PANTHER" id="PTHR11777">
    <property type="entry name" value="ALANYL-TRNA SYNTHETASE"/>
    <property type="match status" value="1"/>
</dbReference>
<keyword evidence="12" id="KW-0496">Mitochondrion</keyword>
<keyword evidence="12" id="KW-0963">Cytoplasm</keyword>
<dbReference type="InterPro" id="IPR018165">
    <property type="entry name" value="Ala-tRNA-synth_IIc_core"/>
</dbReference>
<dbReference type="Pfam" id="PF01411">
    <property type="entry name" value="tRNA-synt_2c"/>
    <property type="match status" value="1"/>
</dbReference>
<dbReference type="GO" id="GO:0008270">
    <property type="term" value="F:zinc ion binding"/>
    <property type="evidence" value="ECO:0007669"/>
    <property type="project" value="UniProtKB-UniRule"/>
</dbReference>
<keyword evidence="15" id="KW-1185">Reference proteome</keyword>
<dbReference type="CDD" id="cd00673">
    <property type="entry name" value="AlaRS_core"/>
    <property type="match status" value="1"/>
</dbReference>
<dbReference type="GO" id="GO:0000049">
    <property type="term" value="F:tRNA binding"/>
    <property type="evidence" value="ECO:0007669"/>
    <property type="project" value="UniProtKB-KW"/>
</dbReference>
<feature type="binding site" evidence="12">
    <location>
        <position position="768"/>
    </location>
    <ligand>
        <name>Zn(2+)</name>
        <dbReference type="ChEBI" id="CHEBI:29105"/>
    </ligand>
</feature>